<evidence type="ECO:0000313" key="2">
    <source>
        <dbReference type="EMBL" id="OBI81822.1"/>
    </source>
</evidence>
<dbReference type="Proteomes" id="UP000093795">
    <property type="component" value="Unassembled WGS sequence"/>
</dbReference>
<evidence type="ECO:0008006" key="4">
    <source>
        <dbReference type="Google" id="ProtNLM"/>
    </source>
</evidence>
<protein>
    <recommendedName>
        <fullName evidence="4">RepB-like DNA primase domain-containing protein</fullName>
    </recommendedName>
</protein>
<reference evidence="2 3" key="1">
    <citation type="submission" date="2016-06" db="EMBL/GenBank/DDBJ databases">
        <authorList>
            <person name="Kjaerup R.B."/>
            <person name="Dalgaard T.S."/>
            <person name="Juul-Madsen H.R."/>
        </authorList>
    </citation>
    <scope>NUCLEOTIDE SEQUENCE [LARGE SCALE GENOMIC DNA]</scope>
    <source>
        <strain evidence="2 3">1081914.2</strain>
    </source>
</reference>
<comment type="caution">
    <text evidence="2">The sequence shown here is derived from an EMBL/GenBank/DDBJ whole genome shotgun (WGS) entry which is preliminary data.</text>
</comment>
<evidence type="ECO:0000313" key="3">
    <source>
        <dbReference type="Proteomes" id="UP000093795"/>
    </source>
</evidence>
<gene>
    <name evidence="2" type="ORF">A9X01_23050</name>
</gene>
<accession>A0A1A3C658</accession>
<evidence type="ECO:0000256" key="1">
    <source>
        <dbReference type="SAM" id="MobiDB-lite"/>
    </source>
</evidence>
<feature type="compositionally biased region" description="Basic and acidic residues" evidence="1">
    <location>
        <begin position="369"/>
        <end position="383"/>
    </location>
</feature>
<feature type="region of interest" description="Disordered" evidence="1">
    <location>
        <begin position="369"/>
        <end position="388"/>
    </location>
</feature>
<sequence>MLRLVCSDARARAFAAWPIFGGETSEHQPPLDLAGLLRVLGFTTGEFVAFGYKLGPDGRFNSRVCDASDAAATLASLPGGADIWFGVNPTRGPARKNAGRGSTADVTRLSSLYADLDVKDGACTSTDVANAIIDDLSVIMGTGPAAITYSGSGGLHPYWPVTDGHVDGSDDIDLSHLLNRWKRLVKLVARQRGAQVDSAFDPARVLRAPGTFNHKPEATGGRAIPVTCVANGGRPLTLAEIDKRLDAHGIREIADYPRDNARKSDPDSWRFAGETCAYAQAMIRGWADPDTIQLGTGRHQWLLAQATRLYCAKFGGCITEDDFNHARDVLETTFRHLRATREPVNVVPPGELPDAFGFGLAKAATKTKDAARNELGDHDHDQPAQRSQASRLVDIALESYRLGVSTDGRPFGFHPDTPHVVMDLRGTKLGLRQAIARDYFKRFDAAPTQSAVLAAMGVLEGMALEQIPEPLHIRIAGDVSRIHIDMADPDNRVIEISGGAWRVVYESRYKFRRTELTAAMPEPKQGGDVDRLWSYLNIAAEDRPLALAIAIDALIQPGTAKPITGFTGEHGTAKSSTSKRFLSLIDPSTLDEMHGPPTDLERWLSIAGGSWAVGLDNMSHVPDWLSDAFCRASTGSGSATRTLYTNDGLSVIKFRRSVIFNGIELGGLRGDFADRLISFELHTIEKRKAEADLNAAWQTDWPVVFGGLLDLASKVHKMLPDLADTAPLPRMADFGRVLACVDHITGSTGMARYRERIRSGLRESTSTSSFIQAAIDLRYDTGKAGKTAAEILNDVNQRWPIVAMSATTPRDWPRSPRSVTSALKRNAPGLRSMGWHVDDDGARNLACVMRWTLRPPAG</sequence>
<proteinExistence type="predicted"/>
<dbReference type="AlphaFoldDB" id="A0A1A3C658"/>
<dbReference type="EMBL" id="LZKQ01000186">
    <property type="protein sequence ID" value="OBI81822.1"/>
    <property type="molecule type" value="Genomic_DNA"/>
</dbReference>
<organism evidence="2 3">
    <name type="scientific">Mycobacterium asiaticum</name>
    <dbReference type="NCBI Taxonomy" id="1790"/>
    <lineage>
        <taxon>Bacteria</taxon>
        <taxon>Bacillati</taxon>
        <taxon>Actinomycetota</taxon>
        <taxon>Actinomycetes</taxon>
        <taxon>Mycobacteriales</taxon>
        <taxon>Mycobacteriaceae</taxon>
        <taxon>Mycobacterium</taxon>
    </lineage>
</organism>
<name>A0A1A3C658_MYCAS</name>